<evidence type="ECO:0000313" key="2">
    <source>
        <dbReference type="EMBL" id="KAF1929385.1"/>
    </source>
</evidence>
<dbReference type="EMBL" id="ML978966">
    <property type="protein sequence ID" value="KAF1929385.1"/>
    <property type="molecule type" value="Genomic_DNA"/>
</dbReference>
<proteinExistence type="predicted"/>
<feature type="compositionally biased region" description="Polar residues" evidence="1">
    <location>
        <begin position="389"/>
        <end position="410"/>
    </location>
</feature>
<feature type="region of interest" description="Disordered" evidence="1">
    <location>
        <begin position="344"/>
        <end position="429"/>
    </location>
</feature>
<feature type="compositionally biased region" description="Basic and acidic residues" evidence="1">
    <location>
        <begin position="210"/>
        <end position="219"/>
    </location>
</feature>
<reference evidence="2" key="1">
    <citation type="journal article" date="2020" name="Stud. Mycol.">
        <title>101 Dothideomycetes genomes: a test case for predicting lifestyles and emergence of pathogens.</title>
        <authorList>
            <person name="Haridas S."/>
            <person name="Albert R."/>
            <person name="Binder M."/>
            <person name="Bloem J."/>
            <person name="Labutti K."/>
            <person name="Salamov A."/>
            <person name="Andreopoulos B."/>
            <person name="Baker S."/>
            <person name="Barry K."/>
            <person name="Bills G."/>
            <person name="Bluhm B."/>
            <person name="Cannon C."/>
            <person name="Castanera R."/>
            <person name="Culley D."/>
            <person name="Daum C."/>
            <person name="Ezra D."/>
            <person name="Gonzalez J."/>
            <person name="Henrissat B."/>
            <person name="Kuo A."/>
            <person name="Liang C."/>
            <person name="Lipzen A."/>
            <person name="Lutzoni F."/>
            <person name="Magnuson J."/>
            <person name="Mondo S."/>
            <person name="Nolan M."/>
            <person name="Ohm R."/>
            <person name="Pangilinan J."/>
            <person name="Park H.-J."/>
            <person name="Ramirez L."/>
            <person name="Alfaro M."/>
            <person name="Sun H."/>
            <person name="Tritt A."/>
            <person name="Yoshinaga Y."/>
            <person name="Zwiers L.-H."/>
            <person name="Turgeon B."/>
            <person name="Goodwin S."/>
            <person name="Spatafora J."/>
            <person name="Crous P."/>
            <person name="Grigoriev I."/>
        </authorList>
    </citation>
    <scope>NUCLEOTIDE SEQUENCE</scope>
    <source>
        <strain evidence="2">CBS 183.55</strain>
    </source>
</reference>
<dbReference type="OrthoDB" id="3784104at2759"/>
<evidence type="ECO:0000313" key="3">
    <source>
        <dbReference type="Proteomes" id="UP000800082"/>
    </source>
</evidence>
<feature type="region of interest" description="Disordered" evidence="1">
    <location>
        <begin position="148"/>
        <end position="253"/>
    </location>
</feature>
<dbReference type="GeneID" id="54345086"/>
<feature type="compositionally biased region" description="Basic and acidic residues" evidence="1">
    <location>
        <begin position="185"/>
        <end position="196"/>
    </location>
</feature>
<feature type="region of interest" description="Disordered" evidence="1">
    <location>
        <begin position="281"/>
        <end position="307"/>
    </location>
</feature>
<feature type="compositionally biased region" description="Polar residues" evidence="1">
    <location>
        <begin position="197"/>
        <end position="209"/>
    </location>
</feature>
<feature type="region of interest" description="Disordered" evidence="1">
    <location>
        <begin position="57"/>
        <end position="88"/>
    </location>
</feature>
<dbReference type="AlphaFoldDB" id="A0A6A5RLT3"/>
<name>A0A6A5RLT3_9PLEO</name>
<feature type="compositionally biased region" description="Basic and acidic residues" evidence="1">
    <location>
        <begin position="416"/>
        <end position="429"/>
    </location>
</feature>
<organism evidence="2 3">
    <name type="scientific">Didymella exigua CBS 183.55</name>
    <dbReference type="NCBI Taxonomy" id="1150837"/>
    <lineage>
        <taxon>Eukaryota</taxon>
        <taxon>Fungi</taxon>
        <taxon>Dikarya</taxon>
        <taxon>Ascomycota</taxon>
        <taxon>Pezizomycotina</taxon>
        <taxon>Dothideomycetes</taxon>
        <taxon>Pleosporomycetidae</taxon>
        <taxon>Pleosporales</taxon>
        <taxon>Pleosporineae</taxon>
        <taxon>Didymellaceae</taxon>
        <taxon>Didymella</taxon>
    </lineage>
</organism>
<feature type="compositionally biased region" description="Low complexity" evidence="1">
    <location>
        <begin position="356"/>
        <end position="365"/>
    </location>
</feature>
<gene>
    <name evidence="2" type="ORF">M421DRAFT_137997</name>
</gene>
<feature type="compositionally biased region" description="Polar residues" evidence="1">
    <location>
        <begin position="11"/>
        <end position="23"/>
    </location>
</feature>
<sequence length="514" mass="57363">MPLQKLPPSGPQSVSTSTGQRPQLQDRRRTLQTISELSTNDGGLPDFVSSIGIGHIRRLGHDTTPGVGRTTPKPVKRQSLPQHHSSLNIHVPRPSITVTPAYGHEVRNSRLSQGRRPMPITTDQVEGWNAKRERARMQHEVAIIEARVRQSMSDQGAEIATSPVRPGASSRPTSIKHAHSMQTLLEKRNSGSERHTSLVSTINNASQFDTRPEASERASTDSSSYQSRDSAINRSRSGSSSTSYASQDAPPLPHGSTAAMKGYCAELILQNQNLVSFGESARSKNLNPNRSSRTHSLTSDGLKHTSVPHHRYMTAPDLRHPLTQQSRLISAQRARNQALAALTAANNHMRPTRENPYSSSQYSSPHQDRHASLTSHPPDVSAHRKSASPHRNSLRYQAQLETQRRITSPSPARFSHNKDRGSLHRHSDVTRKVSFETRTVPKRESLTQWKKEREEAKPYSHMDHKARIQERVRRANELEQEREKELVSMGKRQAKSESRSCFGGLFAVLRGKST</sequence>
<dbReference type="Proteomes" id="UP000800082">
    <property type="component" value="Unassembled WGS sequence"/>
</dbReference>
<feature type="compositionally biased region" description="Polar residues" evidence="1">
    <location>
        <begin position="283"/>
        <end position="299"/>
    </location>
</feature>
<feature type="region of interest" description="Disordered" evidence="1">
    <location>
        <begin position="1"/>
        <end position="27"/>
    </location>
</feature>
<keyword evidence="3" id="KW-1185">Reference proteome</keyword>
<feature type="compositionally biased region" description="Polar residues" evidence="1">
    <location>
        <begin position="79"/>
        <end position="88"/>
    </location>
</feature>
<evidence type="ECO:0000256" key="1">
    <source>
        <dbReference type="SAM" id="MobiDB-lite"/>
    </source>
</evidence>
<accession>A0A6A5RLT3</accession>
<dbReference type="RefSeq" id="XP_033449633.1">
    <property type="nucleotide sequence ID" value="XM_033587440.1"/>
</dbReference>
<protein>
    <submittedName>
        <fullName evidence="2">Uncharacterized protein</fullName>
    </submittedName>
</protein>
<feature type="compositionally biased region" description="Low complexity" evidence="1">
    <location>
        <begin position="220"/>
        <end position="246"/>
    </location>
</feature>